<dbReference type="Pfam" id="PF02825">
    <property type="entry name" value="WWE"/>
    <property type="match status" value="1"/>
</dbReference>
<feature type="compositionally biased region" description="Polar residues" evidence="5">
    <location>
        <begin position="460"/>
        <end position="475"/>
    </location>
</feature>
<evidence type="ECO:0000256" key="1">
    <source>
        <dbReference type="ARBA" id="ARBA00004123"/>
    </source>
</evidence>
<evidence type="ECO:0000256" key="2">
    <source>
        <dbReference type="ARBA" id="ARBA00023242"/>
    </source>
</evidence>
<dbReference type="Proteomes" id="UP001634394">
    <property type="component" value="Unassembled WGS sequence"/>
</dbReference>
<reference evidence="9 10" key="1">
    <citation type="submission" date="2024-11" db="EMBL/GenBank/DDBJ databases">
        <title>Chromosome-level genome assembly of the freshwater bivalve Anodonta woodiana.</title>
        <authorList>
            <person name="Chen X."/>
        </authorList>
    </citation>
    <scope>NUCLEOTIDE SEQUENCE [LARGE SCALE GENOMIC DNA]</scope>
    <source>
        <strain evidence="9">MN2024</strain>
        <tissue evidence="9">Gills</tissue>
    </source>
</reference>
<dbReference type="SUPFAM" id="SSF56399">
    <property type="entry name" value="ADP-ribosylation"/>
    <property type="match status" value="1"/>
</dbReference>
<feature type="region of interest" description="Disordered" evidence="5">
    <location>
        <begin position="1073"/>
        <end position="1230"/>
    </location>
</feature>
<feature type="domain" description="PARP catalytic" evidence="8">
    <location>
        <begin position="804"/>
        <end position="1026"/>
    </location>
</feature>
<feature type="zinc finger region" description="C3H1-type" evidence="4">
    <location>
        <begin position="268"/>
        <end position="290"/>
    </location>
</feature>
<dbReference type="PROSITE" id="PS50103">
    <property type="entry name" value="ZF_C3H1"/>
    <property type="match status" value="1"/>
</dbReference>
<feature type="region of interest" description="Disordered" evidence="5">
    <location>
        <begin position="151"/>
        <end position="173"/>
    </location>
</feature>
<feature type="compositionally biased region" description="Basic and acidic residues" evidence="5">
    <location>
        <begin position="7"/>
        <end position="18"/>
    </location>
</feature>
<feature type="compositionally biased region" description="Basic residues" evidence="5">
    <location>
        <begin position="47"/>
        <end position="66"/>
    </location>
</feature>
<feature type="domain" description="WWE" evidence="7">
    <location>
        <begin position="691"/>
        <end position="774"/>
    </location>
</feature>
<feature type="compositionally biased region" description="Polar residues" evidence="5">
    <location>
        <begin position="1245"/>
        <end position="1255"/>
    </location>
</feature>
<evidence type="ECO:0000259" key="6">
    <source>
        <dbReference type="PROSITE" id="PS50103"/>
    </source>
</evidence>
<keyword evidence="2" id="KW-0539">Nucleus</keyword>
<organism evidence="9 10">
    <name type="scientific">Sinanodonta woodiana</name>
    <name type="common">Chinese pond mussel</name>
    <name type="synonym">Anodonta woodiana</name>
    <dbReference type="NCBI Taxonomy" id="1069815"/>
    <lineage>
        <taxon>Eukaryota</taxon>
        <taxon>Metazoa</taxon>
        <taxon>Spiralia</taxon>
        <taxon>Lophotrochozoa</taxon>
        <taxon>Mollusca</taxon>
        <taxon>Bivalvia</taxon>
        <taxon>Autobranchia</taxon>
        <taxon>Heteroconchia</taxon>
        <taxon>Palaeoheterodonta</taxon>
        <taxon>Unionida</taxon>
        <taxon>Unionoidea</taxon>
        <taxon>Unionidae</taxon>
        <taxon>Unioninae</taxon>
        <taxon>Sinanodonta</taxon>
    </lineage>
</organism>
<dbReference type="InterPro" id="IPR037197">
    <property type="entry name" value="WWE_dom_sf"/>
</dbReference>
<feature type="compositionally biased region" description="Polar residues" evidence="5">
    <location>
        <begin position="1140"/>
        <end position="1151"/>
    </location>
</feature>
<dbReference type="InterPro" id="IPR012317">
    <property type="entry name" value="Poly(ADP-ribose)pol_cat_dom"/>
</dbReference>
<comment type="subcellular location">
    <subcellularLocation>
        <location evidence="1">Nucleus</location>
    </subcellularLocation>
</comment>
<dbReference type="PROSITE" id="PS50918">
    <property type="entry name" value="WWE"/>
    <property type="match status" value="1"/>
</dbReference>
<sequence>MSKRREQRWDNESHHFDWENPDQTGSGSKNQETSSFEADQHSFHFANRGRNRCRRRGGMNRQRGRRDRSVAQRGFCQKKNGGYDGNTGGQYTRSREKEDRPWDNRLSRPGRRRGNYNRSRINCLGSERNQSTGRGANTSGDFCFERFFEDTTESSSETSDYSVSESDDETQYERPAVCPDENEVFEYFIKEIKGPSSLTKIANSNLFPKEFDISGWFQSHQSRFILFEKKGKIHFIVPFYKEATFCFGYNGLSKNDHCVKSNCPHAHVCKDFIAGSCKEGNKCPFSHNFLDQCNSGHIYKLGLNMFSNDEIRLIYSHRFPHVCRKHMLENICHRPVCAYLHICCDNLLGKCELESTCPWGHSLQTVQNQYVLKTFNLTHWKEQLIRKIIFIPYSFTTNSGNTAGKDSSSLSSVESILEKTKWYENEHNKVVPGGNNLHVEQKRKSRCRSKSSNSTHGRNRSSTPHFRQRCGQDTWNLRKEHESRRSRSRAATEGRNQSPTPYRRYRQDTSTPRVEHTSRCRSKSRTDTDRHKRTSAPYGQDYTLNFQEQKRKPGCRSKSRAVSKERRRSTSLSDSVLEMDTAQSSPVCDSYIVGKCKTAGCRHHHIDSIRLPYIWQIKMSDKWLTLDTMQMSTVERDYCNKKNTSQITAYYGSSNYTAILTFSKTDVMTAYVIMNGQVPKSVNVRRLSTASYAEGTNLSGEASFKTQWRWFYQEDFRTWCLFEPELIQFTLEQKYTTKCQETYLFCRQNFSYQIDFKQMKQTNKDTGKERELLRRPLFVSENDVKSNHYPAMISIPTGANTPFPSSWVPWDLAHKFELVKLQQDSSEFRQVENSFFTSLLRNKFRISNICRVQNMDLWTAYCGQKKSMKGSLERDGQTKMVDEKSLFHGTDSLDSVRGICTNCFDFRVCGKNATVYGKGAYFACDASYSNNYTKSSVLTKERYMFLAKVLVGEYTVGSSSYTRPPNKPGGTGHLLFDSCVDSMNKPSIFVVFDLKQCYPEYLISYINLEEVSVREAASVRSRTNSTLSHVSQSAQSTSNLQRTYSSSNLNSSPAPIKRVRSILKNSSTFTHPASLQNTVSSSSSNQSSSSDSTLPLQRSPTATSSPSSDTVSHPASLPKTSSSSIKSTSSASLAPIKVLPSTTSGPSTDTVSHTTSLQRTSSSSVKSTSSNSPVSIQMSYSVTSSPSSQTSNNQVSLPRISSSSSPSVPLNNITSSADLQRPHSVASSSSSYAINHSNLHTQSYGVSNAVNSSPLPSHRSYDYGPKLSQGNSNREKKSDCCIL</sequence>
<feature type="region of interest" description="Disordered" evidence="5">
    <location>
        <begin position="1"/>
        <end position="118"/>
    </location>
</feature>
<feature type="compositionally biased region" description="Low complexity" evidence="5">
    <location>
        <begin position="1074"/>
        <end position="1133"/>
    </location>
</feature>
<dbReference type="SUPFAM" id="SSF117839">
    <property type="entry name" value="WWE domain"/>
    <property type="match status" value="1"/>
</dbReference>
<dbReference type="CDD" id="cd01439">
    <property type="entry name" value="TCCD_inducible_PARP_like"/>
    <property type="match status" value="1"/>
</dbReference>
<feature type="region of interest" description="Disordered" evidence="5">
    <location>
        <begin position="1022"/>
        <end position="1055"/>
    </location>
</feature>
<feature type="compositionally biased region" description="Basic and acidic residues" evidence="5">
    <location>
        <begin position="476"/>
        <end position="485"/>
    </location>
</feature>
<feature type="compositionally biased region" description="Low complexity" evidence="5">
    <location>
        <begin position="153"/>
        <end position="164"/>
    </location>
</feature>
<feature type="compositionally biased region" description="Polar residues" evidence="5">
    <location>
        <begin position="21"/>
        <end position="37"/>
    </location>
</feature>
<feature type="region of interest" description="Disordered" evidence="5">
    <location>
        <begin position="1245"/>
        <end position="1283"/>
    </location>
</feature>
<dbReference type="InterPro" id="IPR051712">
    <property type="entry name" value="ARTD-AVP"/>
</dbReference>
<dbReference type="SMART" id="SM00356">
    <property type="entry name" value="ZnF_C3H1"/>
    <property type="match status" value="3"/>
</dbReference>
<dbReference type="Gene3D" id="3.30.720.50">
    <property type="match status" value="1"/>
</dbReference>
<dbReference type="GO" id="GO:0005634">
    <property type="term" value="C:nucleus"/>
    <property type="evidence" value="ECO:0007669"/>
    <property type="project" value="UniProtKB-SubCell"/>
</dbReference>
<accession>A0ABD3VEH6</accession>
<gene>
    <name evidence="9" type="ORF">ACJMK2_010171</name>
</gene>
<feature type="compositionally biased region" description="Basic and acidic residues" evidence="5">
    <location>
        <begin position="513"/>
        <end position="530"/>
    </location>
</feature>
<keyword evidence="10" id="KW-1185">Reference proteome</keyword>
<protein>
    <submittedName>
        <fullName evidence="9">Uncharacterized protein</fullName>
    </submittedName>
</protein>
<dbReference type="PROSITE" id="PS51059">
    <property type="entry name" value="PARP_CATALYTIC"/>
    <property type="match status" value="1"/>
</dbReference>
<keyword evidence="4" id="KW-0862">Zinc</keyword>
<dbReference type="PANTHER" id="PTHR45740:SF4">
    <property type="entry name" value="PROTEIN MONO-ADP-RIBOSYLTRANSFERASE PARP11"/>
    <property type="match status" value="1"/>
</dbReference>
<evidence type="ECO:0000259" key="8">
    <source>
        <dbReference type="PROSITE" id="PS51059"/>
    </source>
</evidence>
<dbReference type="InterPro" id="IPR000571">
    <property type="entry name" value="Znf_CCCH"/>
</dbReference>
<keyword evidence="4" id="KW-0863">Zinc-finger</keyword>
<comment type="caution">
    <text evidence="9">The sequence shown here is derived from an EMBL/GenBank/DDBJ whole genome shotgun (WGS) entry which is preliminary data.</text>
</comment>
<evidence type="ECO:0000256" key="4">
    <source>
        <dbReference type="PROSITE-ProRule" id="PRU00723"/>
    </source>
</evidence>
<feature type="compositionally biased region" description="Basic and acidic residues" evidence="5">
    <location>
        <begin position="1273"/>
        <end position="1283"/>
    </location>
</feature>
<dbReference type="Pfam" id="PF00644">
    <property type="entry name" value="PARP"/>
    <property type="match status" value="1"/>
</dbReference>
<evidence type="ECO:0000313" key="9">
    <source>
        <dbReference type="EMBL" id="KAL3859994.1"/>
    </source>
</evidence>
<feature type="domain" description="C3H1-type" evidence="6">
    <location>
        <begin position="268"/>
        <end position="290"/>
    </location>
</feature>
<evidence type="ECO:0000313" key="10">
    <source>
        <dbReference type="Proteomes" id="UP001634394"/>
    </source>
</evidence>
<evidence type="ECO:0000259" key="7">
    <source>
        <dbReference type="PROSITE" id="PS50918"/>
    </source>
</evidence>
<dbReference type="EMBL" id="JBJQND010000012">
    <property type="protein sequence ID" value="KAL3859994.1"/>
    <property type="molecule type" value="Genomic_DNA"/>
</dbReference>
<dbReference type="GO" id="GO:0008270">
    <property type="term" value="F:zinc ion binding"/>
    <property type="evidence" value="ECO:0007669"/>
    <property type="project" value="UniProtKB-KW"/>
</dbReference>
<proteinExistence type="inferred from homology"/>
<dbReference type="InterPro" id="IPR004170">
    <property type="entry name" value="WWE_dom"/>
</dbReference>
<comment type="similarity">
    <text evidence="3">Belongs to the ARTD/PARP family.</text>
</comment>
<dbReference type="Gene3D" id="3.90.228.10">
    <property type="match status" value="1"/>
</dbReference>
<dbReference type="Gene3D" id="3.30.1370.210">
    <property type="match status" value="1"/>
</dbReference>
<feature type="compositionally biased region" description="Low complexity" evidence="5">
    <location>
        <begin position="1152"/>
        <end position="1213"/>
    </location>
</feature>
<feature type="compositionally biased region" description="Polar residues" evidence="5">
    <location>
        <begin position="1022"/>
        <end position="1053"/>
    </location>
</feature>
<evidence type="ECO:0000256" key="5">
    <source>
        <dbReference type="SAM" id="MobiDB-lite"/>
    </source>
</evidence>
<keyword evidence="4" id="KW-0479">Metal-binding</keyword>
<dbReference type="PANTHER" id="PTHR45740">
    <property type="entry name" value="POLY [ADP-RIBOSE] POLYMERASE"/>
    <property type="match status" value="1"/>
</dbReference>
<evidence type="ECO:0000256" key="3">
    <source>
        <dbReference type="ARBA" id="ARBA00024347"/>
    </source>
</evidence>
<name>A0ABD3VEH6_SINWO</name>
<feature type="region of interest" description="Disordered" evidence="5">
    <location>
        <begin position="427"/>
        <end position="575"/>
    </location>
</feature>
<feature type="compositionally biased region" description="Basic and acidic residues" evidence="5">
    <location>
        <begin position="93"/>
        <end position="106"/>
    </location>
</feature>
<feature type="compositionally biased region" description="Basic residues" evidence="5">
    <location>
        <begin position="552"/>
        <end position="569"/>
    </location>
</feature>